<dbReference type="PANTHER" id="PTHR11592:SF78">
    <property type="entry name" value="GLUTATHIONE PEROXIDASE"/>
    <property type="match status" value="1"/>
</dbReference>
<protein>
    <recommendedName>
        <fullName evidence="5">Glutathione peroxidase</fullName>
    </recommendedName>
</protein>
<dbReference type="PANTHER" id="PTHR11592">
    <property type="entry name" value="GLUTATHIONE PEROXIDASE"/>
    <property type="match status" value="1"/>
</dbReference>
<organism evidence="8 9">
    <name type="scientific">Aquisphaera giovannonii</name>
    <dbReference type="NCBI Taxonomy" id="406548"/>
    <lineage>
        <taxon>Bacteria</taxon>
        <taxon>Pseudomonadati</taxon>
        <taxon>Planctomycetota</taxon>
        <taxon>Planctomycetia</taxon>
        <taxon>Isosphaerales</taxon>
        <taxon>Isosphaeraceae</taxon>
        <taxon>Aquisphaera</taxon>
    </lineage>
</organism>
<dbReference type="PROSITE" id="PS51355">
    <property type="entry name" value="GLUTATHIONE_PEROXID_3"/>
    <property type="match status" value="1"/>
</dbReference>
<evidence type="ECO:0000256" key="2">
    <source>
        <dbReference type="ARBA" id="ARBA00022559"/>
    </source>
</evidence>
<reference evidence="8 9" key="1">
    <citation type="submission" date="2019-08" db="EMBL/GenBank/DDBJ databases">
        <title>Deep-cultivation of Planctomycetes and their phenomic and genomic characterization uncovers novel biology.</title>
        <authorList>
            <person name="Wiegand S."/>
            <person name="Jogler M."/>
            <person name="Boedeker C."/>
            <person name="Pinto D."/>
            <person name="Vollmers J."/>
            <person name="Rivas-Marin E."/>
            <person name="Kohn T."/>
            <person name="Peeters S.H."/>
            <person name="Heuer A."/>
            <person name="Rast P."/>
            <person name="Oberbeckmann S."/>
            <person name="Bunk B."/>
            <person name="Jeske O."/>
            <person name="Meyerdierks A."/>
            <person name="Storesund J.E."/>
            <person name="Kallscheuer N."/>
            <person name="Luecker S."/>
            <person name="Lage O.M."/>
            <person name="Pohl T."/>
            <person name="Merkel B.J."/>
            <person name="Hornburger P."/>
            <person name="Mueller R.-W."/>
            <person name="Bruemmer F."/>
            <person name="Labrenz M."/>
            <person name="Spormann A.M."/>
            <person name="Op den Camp H."/>
            <person name="Overmann J."/>
            <person name="Amann R."/>
            <person name="Jetten M.S.M."/>
            <person name="Mascher T."/>
            <person name="Medema M.H."/>
            <person name="Devos D.P."/>
            <person name="Kaster A.-K."/>
            <person name="Ovreas L."/>
            <person name="Rohde M."/>
            <person name="Galperin M.Y."/>
            <person name="Jogler C."/>
        </authorList>
    </citation>
    <scope>NUCLEOTIDE SEQUENCE [LARGE SCALE GENOMIC DNA]</scope>
    <source>
        <strain evidence="8 9">OJF2</strain>
    </source>
</reference>
<evidence type="ECO:0000313" key="9">
    <source>
        <dbReference type="Proteomes" id="UP000324233"/>
    </source>
</evidence>
<evidence type="ECO:0000256" key="5">
    <source>
        <dbReference type="RuleBase" id="RU000499"/>
    </source>
</evidence>
<keyword evidence="2 5" id="KW-0575">Peroxidase</keyword>
<dbReference type="FunFam" id="3.40.30.10:FF:000010">
    <property type="entry name" value="Glutathione peroxidase"/>
    <property type="match status" value="1"/>
</dbReference>
<dbReference type="Gene3D" id="3.40.30.10">
    <property type="entry name" value="Glutaredoxin"/>
    <property type="match status" value="1"/>
</dbReference>
<dbReference type="GO" id="GO:0034599">
    <property type="term" value="P:cellular response to oxidative stress"/>
    <property type="evidence" value="ECO:0007669"/>
    <property type="project" value="TreeGrafter"/>
</dbReference>
<evidence type="ECO:0000256" key="4">
    <source>
        <dbReference type="PIRSR" id="PIRSR000303-1"/>
    </source>
</evidence>
<dbReference type="InterPro" id="IPR013766">
    <property type="entry name" value="Thioredoxin_domain"/>
</dbReference>
<dbReference type="AlphaFoldDB" id="A0A5B9WAD8"/>
<gene>
    <name evidence="8" type="primary">gpx1_1</name>
    <name evidence="8" type="ORF">OJF2_58010</name>
</gene>
<dbReference type="EMBL" id="CP042997">
    <property type="protein sequence ID" value="QEH37214.1"/>
    <property type="molecule type" value="Genomic_DNA"/>
</dbReference>
<proteinExistence type="inferred from homology"/>
<dbReference type="SUPFAM" id="SSF52833">
    <property type="entry name" value="Thioredoxin-like"/>
    <property type="match status" value="1"/>
</dbReference>
<accession>A0A5B9WAD8</accession>
<name>A0A5B9WAD8_9BACT</name>
<comment type="similarity">
    <text evidence="1 5">Belongs to the glutathione peroxidase family.</text>
</comment>
<evidence type="ECO:0000256" key="1">
    <source>
        <dbReference type="ARBA" id="ARBA00006926"/>
    </source>
</evidence>
<evidence type="ECO:0000256" key="3">
    <source>
        <dbReference type="ARBA" id="ARBA00023002"/>
    </source>
</evidence>
<dbReference type="PRINTS" id="PR01011">
    <property type="entry name" value="GLUTPROXDASE"/>
</dbReference>
<dbReference type="KEGG" id="agv:OJF2_58010"/>
<feature type="signal peptide" evidence="6">
    <location>
        <begin position="1"/>
        <end position="28"/>
    </location>
</feature>
<feature type="domain" description="Thioredoxin" evidence="7">
    <location>
        <begin position="32"/>
        <end position="196"/>
    </location>
</feature>
<dbReference type="PROSITE" id="PS51352">
    <property type="entry name" value="THIOREDOXIN_2"/>
    <property type="match status" value="1"/>
</dbReference>
<evidence type="ECO:0000256" key="6">
    <source>
        <dbReference type="SAM" id="SignalP"/>
    </source>
</evidence>
<dbReference type="PIRSF" id="PIRSF000303">
    <property type="entry name" value="Glutathion_perox"/>
    <property type="match status" value="1"/>
</dbReference>
<dbReference type="Pfam" id="PF00255">
    <property type="entry name" value="GSHPx"/>
    <property type="match status" value="1"/>
</dbReference>
<dbReference type="RefSeq" id="WP_390676381.1">
    <property type="nucleotide sequence ID" value="NZ_CP042997.1"/>
</dbReference>
<evidence type="ECO:0000259" key="7">
    <source>
        <dbReference type="PROSITE" id="PS51352"/>
    </source>
</evidence>
<dbReference type="InterPro" id="IPR036249">
    <property type="entry name" value="Thioredoxin-like_sf"/>
</dbReference>
<dbReference type="Proteomes" id="UP000324233">
    <property type="component" value="Chromosome"/>
</dbReference>
<keyword evidence="9" id="KW-1185">Reference proteome</keyword>
<dbReference type="InterPro" id="IPR000889">
    <property type="entry name" value="Glutathione_peroxidase"/>
</dbReference>
<dbReference type="GO" id="GO:0004601">
    <property type="term" value="F:peroxidase activity"/>
    <property type="evidence" value="ECO:0007669"/>
    <property type="project" value="UniProtKB-KW"/>
</dbReference>
<dbReference type="InterPro" id="IPR029759">
    <property type="entry name" value="GPX_AS"/>
</dbReference>
<keyword evidence="6" id="KW-0732">Signal</keyword>
<keyword evidence="3 5" id="KW-0560">Oxidoreductase</keyword>
<dbReference type="CDD" id="cd00340">
    <property type="entry name" value="GSH_Peroxidase"/>
    <property type="match status" value="1"/>
</dbReference>
<sequence precursor="true">MLYSIAALVAPAAAAALFAVAWPAPCLAQQTSKEPASVLDFTVKDIEGNEVPLSKFKGKVLLIVNTASQCGYTPQYKQLQEVYQKYRDQGFEILAFPANEFANQEPGTDKEIKQFCSANYKVSFPLFSKIVVKGEGIHPLYAFLTSPAKDAKYAGEIPWNFAKFLVDRKGEVIGRFEPKAKPDSAELTSAIEKALSEK</sequence>
<evidence type="ECO:0000313" key="8">
    <source>
        <dbReference type="EMBL" id="QEH37214.1"/>
    </source>
</evidence>
<feature type="chain" id="PRO_5022954681" description="Glutathione peroxidase" evidence="6">
    <location>
        <begin position="29"/>
        <end position="198"/>
    </location>
</feature>
<dbReference type="PROSITE" id="PS00460">
    <property type="entry name" value="GLUTATHIONE_PEROXID_1"/>
    <property type="match status" value="1"/>
</dbReference>
<feature type="active site" evidence="4">
    <location>
        <position position="70"/>
    </location>
</feature>